<organism evidence="1 2">
    <name type="scientific">Aspergillus pseudonomiae</name>
    <dbReference type="NCBI Taxonomy" id="1506151"/>
    <lineage>
        <taxon>Eukaryota</taxon>
        <taxon>Fungi</taxon>
        <taxon>Dikarya</taxon>
        <taxon>Ascomycota</taxon>
        <taxon>Pezizomycotina</taxon>
        <taxon>Eurotiomycetes</taxon>
        <taxon>Eurotiomycetidae</taxon>
        <taxon>Eurotiales</taxon>
        <taxon>Aspergillaceae</taxon>
        <taxon>Aspergillus</taxon>
        <taxon>Aspergillus subgen. Circumdati</taxon>
    </lineage>
</organism>
<dbReference type="EMBL" id="ML736797">
    <property type="protein sequence ID" value="KAE8401675.1"/>
    <property type="molecule type" value="Genomic_DNA"/>
</dbReference>
<evidence type="ECO:0000313" key="2">
    <source>
        <dbReference type="Proteomes" id="UP000325579"/>
    </source>
</evidence>
<accession>A0A5N7D5K0</accession>
<dbReference type="GeneID" id="43664085"/>
<gene>
    <name evidence="1" type="ORF">BDV37DRAFT_174255</name>
</gene>
<dbReference type="Proteomes" id="UP000325579">
    <property type="component" value="Unassembled WGS sequence"/>
</dbReference>
<proteinExistence type="predicted"/>
<evidence type="ECO:0000313" key="1">
    <source>
        <dbReference type="EMBL" id="KAE8401675.1"/>
    </source>
</evidence>
<reference evidence="1 2" key="1">
    <citation type="submission" date="2019-04" db="EMBL/GenBank/DDBJ databases">
        <authorList>
            <consortium name="DOE Joint Genome Institute"/>
            <person name="Mondo S."/>
            <person name="Kjaerbolling I."/>
            <person name="Vesth T."/>
            <person name="Frisvad J.C."/>
            <person name="Nybo J.L."/>
            <person name="Theobald S."/>
            <person name="Kildgaard S."/>
            <person name="Isbrandt T."/>
            <person name="Kuo A."/>
            <person name="Sato A."/>
            <person name="Lyhne E.K."/>
            <person name="Kogle M.E."/>
            <person name="Wiebenga A."/>
            <person name="Kun R.S."/>
            <person name="Lubbers R.J."/>
            <person name="Makela M.R."/>
            <person name="Barry K."/>
            <person name="Chovatia M."/>
            <person name="Clum A."/>
            <person name="Daum C."/>
            <person name="Haridas S."/>
            <person name="He G."/>
            <person name="LaButti K."/>
            <person name="Lipzen A."/>
            <person name="Riley R."/>
            <person name="Salamov A."/>
            <person name="Simmons B.A."/>
            <person name="Magnuson J.K."/>
            <person name="Henrissat B."/>
            <person name="Mortensen U.H."/>
            <person name="Larsen T.O."/>
            <person name="Devries R.P."/>
            <person name="Grigoriev I.V."/>
            <person name="Machida M."/>
            <person name="Baker S.E."/>
            <person name="Andersen M.R."/>
            <person name="Cantor M.N."/>
            <person name="Hua S.X."/>
        </authorList>
    </citation>
    <scope>NUCLEOTIDE SEQUENCE [LARGE SCALE GENOMIC DNA]</scope>
    <source>
        <strain evidence="1 2">CBS 119388</strain>
    </source>
</reference>
<dbReference type="RefSeq" id="XP_031938994.1">
    <property type="nucleotide sequence ID" value="XM_032079394.1"/>
</dbReference>
<dbReference type="OrthoDB" id="10513022at2759"/>
<protein>
    <submittedName>
        <fullName evidence="1">Uncharacterized protein</fullName>
    </submittedName>
</protein>
<name>A0A5N7D5K0_9EURO</name>
<keyword evidence="2" id="KW-1185">Reference proteome</keyword>
<dbReference type="AlphaFoldDB" id="A0A5N7D5K0"/>
<sequence length="182" mass="20801">MFSPHFSPTICTRESDAFQVRRHRPVRKGFIRGQRRSKTSWILPDSLCQLSFQGPYVCLDDDGDELRESHTFPAQPHPGHGSRRPAEDILIDSLRRISFPLTALLSRLPNWLGSGGESYLQCTFDYVKRWPQGMQDSYPLSLPYPRSFPPTVLRACIALTNCTPCRLSRLRYCGDTESLQVV</sequence>